<feature type="region of interest" description="Disordered" evidence="3">
    <location>
        <begin position="91"/>
        <end position="126"/>
    </location>
</feature>
<comment type="similarity">
    <text evidence="1 2">Belongs to the endosulfine family.</text>
</comment>
<feature type="compositionally biased region" description="Acidic residues" evidence="3">
    <location>
        <begin position="116"/>
        <end position="126"/>
    </location>
</feature>
<evidence type="ECO:0000313" key="5">
    <source>
        <dbReference type="Proteomes" id="UP000290900"/>
    </source>
</evidence>
<dbReference type="InterPro" id="IPR006760">
    <property type="entry name" value="Endosulphine"/>
</dbReference>
<evidence type="ECO:0000256" key="2">
    <source>
        <dbReference type="RuleBase" id="RU363120"/>
    </source>
</evidence>
<dbReference type="GO" id="GO:0004864">
    <property type="term" value="F:protein phosphatase inhibitor activity"/>
    <property type="evidence" value="ECO:0007669"/>
    <property type="project" value="TreeGrafter"/>
</dbReference>
<dbReference type="Pfam" id="PF04667">
    <property type="entry name" value="Endosulfine"/>
    <property type="match status" value="1"/>
</dbReference>
<sequence>MSSTSKDDPLYEPTPTKDSPDLTKLSPQELRLYKMYGRLPKTSEVLQGKLKDRKFFDSGDYAMSKAGSKKEQVGSINPLRQPNIESLARINRNSFSGSTAPSLLGMNQQKSKLEEDSTESVLDDEN</sequence>
<feature type="compositionally biased region" description="Polar residues" evidence="3">
    <location>
        <begin position="91"/>
        <end position="110"/>
    </location>
</feature>
<proteinExistence type="inferred from homology"/>
<accession>A0A448YKK1</accession>
<dbReference type="OrthoDB" id="5949865at2759"/>
<name>A0A448YKK1_BRENA</name>
<organism evidence="4 5">
    <name type="scientific">Brettanomyces naardenensis</name>
    <name type="common">Yeast</name>
    <dbReference type="NCBI Taxonomy" id="13370"/>
    <lineage>
        <taxon>Eukaryota</taxon>
        <taxon>Fungi</taxon>
        <taxon>Dikarya</taxon>
        <taxon>Ascomycota</taxon>
        <taxon>Saccharomycotina</taxon>
        <taxon>Pichiomycetes</taxon>
        <taxon>Pichiales</taxon>
        <taxon>Pichiaceae</taxon>
        <taxon>Brettanomyces</taxon>
    </lineage>
</organism>
<evidence type="ECO:0000256" key="1">
    <source>
        <dbReference type="ARBA" id="ARBA00010520"/>
    </source>
</evidence>
<evidence type="ECO:0000256" key="3">
    <source>
        <dbReference type="SAM" id="MobiDB-lite"/>
    </source>
</evidence>
<gene>
    <name evidence="4" type="ORF">BRENAR_LOCUS2192</name>
</gene>
<dbReference type="AlphaFoldDB" id="A0A448YKK1"/>
<comment type="function">
    <text evidence="2">Plays an essential role in initiation of the G0 program by preventing the degradation of specific nutrient-regulated mRNAs via the 5'-3' mRNA decay pathway.</text>
</comment>
<dbReference type="InParanoid" id="A0A448YKK1"/>
<dbReference type="EMBL" id="CAACVR010000012">
    <property type="protein sequence ID" value="VEU21459.1"/>
    <property type="molecule type" value="Genomic_DNA"/>
</dbReference>
<dbReference type="PANTHER" id="PTHR10358:SF6">
    <property type="entry name" value="ENDOSULFINE, ISOFORM A"/>
    <property type="match status" value="1"/>
</dbReference>
<dbReference type="PANTHER" id="PTHR10358">
    <property type="entry name" value="ENDOSULFINE"/>
    <property type="match status" value="1"/>
</dbReference>
<keyword evidence="5" id="KW-1185">Reference proteome</keyword>
<dbReference type="Proteomes" id="UP000290900">
    <property type="component" value="Unassembled WGS sequence"/>
</dbReference>
<feature type="region of interest" description="Disordered" evidence="3">
    <location>
        <begin position="1"/>
        <end position="26"/>
    </location>
</feature>
<dbReference type="STRING" id="13370.A0A448YKK1"/>
<evidence type="ECO:0000313" key="4">
    <source>
        <dbReference type="EMBL" id="VEU21459.1"/>
    </source>
</evidence>
<protein>
    <recommendedName>
        <fullName evidence="2">mRNA stability protein</fullName>
    </recommendedName>
</protein>
<reference evidence="4 5" key="1">
    <citation type="submission" date="2018-12" db="EMBL/GenBank/DDBJ databases">
        <authorList>
            <person name="Tiukova I."/>
            <person name="Dainat J."/>
        </authorList>
    </citation>
    <scope>NUCLEOTIDE SEQUENCE [LARGE SCALE GENOMIC DNA]</scope>
</reference>
<dbReference type="FunCoup" id="A0A448YKK1">
    <property type="interactions" value="60"/>
</dbReference>
<dbReference type="GO" id="GO:0005737">
    <property type="term" value="C:cytoplasm"/>
    <property type="evidence" value="ECO:0007669"/>
    <property type="project" value="TreeGrafter"/>
</dbReference>